<evidence type="ECO:0000256" key="2">
    <source>
        <dbReference type="ARBA" id="ARBA00011838"/>
    </source>
</evidence>
<dbReference type="AlphaFoldDB" id="A0A7C3SJG4"/>
<gene>
    <name evidence="7" type="ORF">ENV62_07420</name>
</gene>
<proteinExistence type="inferred from homology"/>
<dbReference type="Pfam" id="PF00327">
    <property type="entry name" value="Ribosomal_L30"/>
    <property type="match status" value="1"/>
</dbReference>
<evidence type="ECO:0000256" key="3">
    <source>
        <dbReference type="ARBA" id="ARBA00022980"/>
    </source>
</evidence>
<name>A0A7C3SJG4_9BACT</name>
<evidence type="ECO:0000313" key="7">
    <source>
        <dbReference type="EMBL" id="HGB15046.1"/>
    </source>
</evidence>
<dbReference type="InterPro" id="IPR036919">
    <property type="entry name" value="Ribo_uL30_ferredoxin-like_sf"/>
</dbReference>
<dbReference type="Gene3D" id="3.30.1390.20">
    <property type="entry name" value="Ribosomal protein L30, ferredoxin-like fold domain"/>
    <property type="match status" value="1"/>
</dbReference>
<accession>A0A7C3SJG4</accession>
<feature type="domain" description="Large ribosomal subunit protein uL30-like ferredoxin-like fold" evidence="6">
    <location>
        <begin position="4"/>
        <end position="52"/>
    </location>
</feature>
<dbReference type="InterPro" id="IPR016082">
    <property type="entry name" value="Ribosomal_uL30_ferredoxin-like"/>
</dbReference>
<sequence>MILEVTLKKSPIGRVPAHRKTVRALGLTRVNQTVRHKETPAILGMINQVDYLLEVRRLPEEET</sequence>
<dbReference type="HAMAP" id="MF_01371_B">
    <property type="entry name" value="Ribosomal_uL30_B"/>
    <property type="match status" value="1"/>
</dbReference>
<comment type="similarity">
    <text evidence="1">Belongs to the universal ribosomal protein uL30 family.</text>
</comment>
<dbReference type="EMBL" id="DTHB01000049">
    <property type="protein sequence ID" value="HGB15046.1"/>
    <property type="molecule type" value="Genomic_DNA"/>
</dbReference>
<evidence type="ECO:0000256" key="5">
    <source>
        <dbReference type="ARBA" id="ARBA00035492"/>
    </source>
</evidence>
<dbReference type="NCBIfam" id="TIGR01308">
    <property type="entry name" value="rpmD_bact"/>
    <property type="match status" value="1"/>
</dbReference>
<dbReference type="SUPFAM" id="SSF55129">
    <property type="entry name" value="Ribosomal protein L30p/L7e"/>
    <property type="match status" value="1"/>
</dbReference>
<keyword evidence="4" id="KW-0687">Ribonucleoprotein</keyword>
<dbReference type="PANTHER" id="PTHR15892:SF2">
    <property type="entry name" value="LARGE RIBOSOMAL SUBUNIT PROTEIN UL30M"/>
    <property type="match status" value="1"/>
</dbReference>
<evidence type="ECO:0000256" key="4">
    <source>
        <dbReference type="ARBA" id="ARBA00023274"/>
    </source>
</evidence>
<dbReference type="InterPro" id="IPR005996">
    <property type="entry name" value="Ribosomal_uL30_bac-type"/>
</dbReference>
<keyword evidence="3 7" id="KW-0689">Ribosomal protein</keyword>
<comment type="subunit">
    <text evidence="2">Part of the 50S ribosomal subunit.</text>
</comment>
<protein>
    <recommendedName>
        <fullName evidence="5">50S ribosomal protein L30</fullName>
    </recommendedName>
</protein>
<dbReference type="CDD" id="cd01658">
    <property type="entry name" value="Ribosomal_L30"/>
    <property type="match status" value="1"/>
</dbReference>
<comment type="caution">
    <text evidence="7">The sequence shown here is derived from an EMBL/GenBank/DDBJ whole genome shotgun (WGS) entry which is preliminary data.</text>
</comment>
<dbReference type="PANTHER" id="PTHR15892">
    <property type="entry name" value="MITOCHONDRIAL RIBOSOMAL PROTEIN L30"/>
    <property type="match status" value="1"/>
</dbReference>
<evidence type="ECO:0000259" key="6">
    <source>
        <dbReference type="Pfam" id="PF00327"/>
    </source>
</evidence>
<dbReference type="GO" id="GO:0003735">
    <property type="term" value="F:structural constituent of ribosome"/>
    <property type="evidence" value="ECO:0007669"/>
    <property type="project" value="InterPro"/>
</dbReference>
<dbReference type="PIRSF" id="PIRSF002211">
    <property type="entry name" value="Ribosomal_L30_bac-type"/>
    <property type="match status" value="1"/>
</dbReference>
<reference evidence="7" key="1">
    <citation type="journal article" date="2020" name="mSystems">
        <title>Genome- and Community-Level Interaction Insights into Carbon Utilization and Element Cycling Functions of Hydrothermarchaeota in Hydrothermal Sediment.</title>
        <authorList>
            <person name="Zhou Z."/>
            <person name="Liu Y."/>
            <person name="Xu W."/>
            <person name="Pan J."/>
            <person name="Luo Z.H."/>
            <person name="Li M."/>
        </authorList>
    </citation>
    <scope>NUCLEOTIDE SEQUENCE [LARGE SCALE GENOMIC DNA]</scope>
    <source>
        <strain evidence="7">SpSt-776</strain>
    </source>
</reference>
<dbReference type="GO" id="GO:0006412">
    <property type="term" value="P:translation"/>
    <property type="evidence" value="ECO:0007669"/>
    <property type="project" value="InterPro"/>
</dbReference>
<evidence type="ECO:0000256" key="1">
    <source>
        <dbReference type="ARBA" id="ARBA00007594"/>
    </source>
</evidence>
<dbReference type="GO" id="GO:0022625">
    <property type="term" value="C:cytosolic large ribosomal subunit"/>
    <property type="evidence" value="ECO:0007669"/>
    <property type="project" value="TreeGrafter"/>
</dbReference>
<organism evidence="7">
    <name type="scientific">Desulfobacca acetoxidans</name>
    <dbReference type="NCBI Taxonomy" id="60893"/>
    <lineage>
        <taxon>Bacteria</taxon>
        <taxon>Pseudomonadati</taxon>
        <taxon>Thermodesulfobacteriota</taxon>
        <taxon>Desulfobaccia</taxon>
        <taxon>Desulfobaccales</taxon>
        <taxon>Desulfobaccaceae</taxon>
        <taxon>Desulfobacca</taxon>
    </lineage>
</organism>